<dbReference type="InterPro" id="IPR055342">
    <property type="entry name" value="MreC_beta-barrel_core"/>
</dbReference>
<keyword evidence="8" id="KW-1185">Reference proteome</keyword>
<feature type="domain" description="Rod shape-determining protein MreC beta-barrel core" evidence="6">
    <location>
        <begin position="138"/>
        <end position="277"/>
    </location>
</feature>
<dbReference type="EMBL" id="JSWE01000058">
    <property type="protein sequence ID" value="KIE05855.1"/>
    <property type="molecule type" value="Genomic_DNA"/>
</dbReference>
<dbReference type="PANTHER" id="PTHR34138">
    <property type="entry name" value="CELL SHAPE-DETERMINING PROTEIN MREC"/>
    <property type="match status" value="1"/>
</dbReference>
<protein>
    <recommendedName>
        <fullName evidence="2">Cell shape-determining protein MreC</fullName>
    </recommendedName>
    <alternativeName>
        <fullName evidence="4">Cell shape protein MreC</fullName>
    </alternativeName>
</protein>
<organism evidence="7 8">
    <name type="scientific">Candidatus Jidaibacter acanthamoebae</name>
    <dbReference type="NCBI Taxonomy" id="86105"/>
    <lineage>
        <taxon>Bacteria</taxon>
        <taxon>Pseudomonadati</taxon>
        <taxon>Pseudomonadota</taxon>
        <taxon>Alphaproteobacteria</taxon>
        <taxon>Rickettsiales</taxon>
        <taxon>Candidatus Midichloriaceae</taxon>
        <taxon>Candidatus Jidaibacter</taxon>
    </lineage>
</organism>
<keyword evidence="5" id="KW-0812">Transmembrane</keyword>
<dbReference type="InterPro" id="IPR042177">
    <property type="entry name" value="Cell/Rod_1"/>
</dbReference>
<dbReference type="PANTHER" id="PTHR34138:SF1">
    <property type="entry name" value="CELL SHAPE-DETERMINING PROTEIN MREC"/>
    <property type="match status" value="1"/>
</dbReference>
<evidence type="ECO:0000259" key="6">
    <source>
        <dbReference type="Pfam" id="PF04085"/>
    </source>
</evidence>
<dbReference type="STRING" id="86105.NF27_CG00350"/>
<gene>
    <name evidence="7" type="ORF">NF27_CG00350</name>
</gene>
<evidence type="ECO:0000256" key="4">
    <source>
        <dbReference type="ARBA" id="ARBA00032089"/>
    </source>
</evidence>
<dbReference type="NCBIfam" id="TIGR00219">
    <property type="entry name" value="mreC"/>
    <property type="match status" value="1"/>
</dbReference>
<name>A0A0C1R0L0_9RICK</name>
<dbReference type="Gene3D" id="2.40.10.340">
    <property type="entry name" value="Rod shape-determining protein MreC, domain 1"/>
    <property type="match status" value="1"/>
</dbReference>
<evidence type="ECO:0000256" key="1">
    <source>
        <dbReference type="ARBA" id="ARBA00009369"/>
    </source>
</evidence>
<dbReference type="GO" id="GO:0005886">
    <property type="term" value="C:plasma membrane"/>
    <property type="evidence" value="ECO:0007669"/>
    <property type="project" value="TreeGrafter"/>
</dbReference>
<evidence type="ECO:0000313" key="8">
    <source>
        <dbReference type="Proteomes" id="UP000031258"/>
    </source>
</evidence>
<dbReference type="InterPro" id="IPR042175">
    <property type="entry name" value="Cell/Rod_MreC_2"/>
</dbReference>
<dbReference type="AlphaFoldDB" id="A0A0C1R0L0"/>
<feature type="transmembrane region" description="Helical" evidence="5">
    <location>
        <begin position="16"/>
        <end position="43"/>
    </location>
</feature>
<dbReference type="Proteomes" id="UP000031258">
    <property type="component" value="Unassembled WGS sequence"/>
</dbReference>
<evidence type="ECO:0000313" key="7">
    <source>
        <dbReference type="EMBL" id="KIE05855.1"/>
    </source>
</evidence>
<comment type="caution">
    <text evidence="7">The sequence shown here is derived from an EMBL/GenBank/DDBJ whole genome shotgun (WGS) entry which is preliminary data.</text>
</comment>
<keyword evidence="5" id="KW-1133">Transmembrane helix</keyword>
<sequence>MSKLPIKSKSTIKGNILTIIGLISERFSSIGAIILCLIFMLILNTNNIVSKFVNKQAIKVISQVYQVINFPFETINMLVSDIERYTSVINENEVLRKENSYLKYQLKQMETEINFNISLKKLLNVVESSNYEFITAKVISKSFDNFHVNLLINAGSKHGVKENDIVVYNQDLIGRIIEVSETSSRILTIADPQSKLPIIFQDSGEQAIAIGNPNNKNILAAKYITNPNIIHEGEQVITSGMGGVFPFGIIVGTARVFNNDIFIVTTIDWNKLDYVVVNLSR</sequence>
<dbReference type="RefSeq" id="WP_039455085.1">
    <property type="nucleotide sequence ID" value="NZ_JSWE01000058.1"/>
</dbReference>
<keyword evidence="3" id="KW-0133">Cell shape</keyword>
<evidence type="ECO:0000256" key="2">
    <source>
        <dbReference type="ARBA" id="ARBA00013855"/>
    </source>
</evidence>
<comment type="similarity">
    <text evidence="1">Belongs to the MreC family.</text>
</comment>
<reference evidence="7 8" key="1">
    <citation type="submission" date="2014-11" db="EMBL/GenBank/DDBJ databases">
        <title>A Rickettsiales Symbiont of Amoebae With Ancient Features.</title>
        <authorList>
            <person name="Schulz F."/>
            <person name="Martijn J."/>
            <person name="Wascher F."/>
            <person name="Kostanjsek R."/>
            <person name="Ettema T.J."/>
            <person name="Horn M."/>
        </authorList>
    </citation>
    <scope>NUCLEOTIDE SEQUENCE [LARGE SCALE GENOMIC DNA]</scope>
    <source>
        <strain evidence="7 8">UWC36</strain>
    </source>
</reference>
<dbReference type="OrthoDB" id="8478127at2"/>
<keyword evidence="5" id="KW-0472">Membrane</keyword>
<evidence type="ECO:0000256" key="3">
    <source>
        <dbReference type="ARBA" id="ARBA00022960"/>
    </source>
</evidence>
<dbReference type="Pfam" id="PF04085">
    <property type="entry name" value="MreC"/>
    <property type="match status" value="1"/>
</dbReference>
<accession>A0A0C1R0L0</accession>
<dbReference type="GO" id="GO:0008360">
    <property type="term" value="P:regulation of cell shape"/>
    <property type="evidence" value="ECO:0007669"/>
    <property type="project" value="UniProtKB-KW"/>
</dbReference>
<proteinExistence type="inferred from homology"/>
<dbReference type="InterPro" id="IPR007221">
    <property type="entry name" value="MreC"/>
</dbReference>
<evidence type="ECO:0000256" key="5">
    <source>
        <dbReference type="SAM" id="Phobius"/>
    </source>
</evidence>
<dbReference type="Gene3D" id="2.40.10.350">
    <property type="entry name" value="Rod shape-determining protein MreC, domain 2"/>
    <property type="match status" value="1"/>
</dbReference>